<dbReference type="InterPro" id="IPR007837">
    <property type="entry name" value="DinB"/>
</dbReference>
<evidence type="ECO:0000256" key="1">
    <source>
        <dbReference type="ARBA" id="ARBA00008635"/>
    </source>
</evidence>
<dbReference type="RefSeq" id="WP_072706371.1">
    <property type="nucleotide sequence ID" value="NZ_FMJB01000047.1"/>
</dbReference>
<dbReference type="AlphaFoldDB" id="A0A1M4N184"/>
<dbReference type="PANTHER" id="PTHR37302">
    <property type="entry name" value="SLR1116 PROTEIN"/>
    <property type="match status" value="1"/>
</dbReference>
<dbReference type="InterPro" id="IPR034660">
    <property type="entry name" value="DinB/YfiT-like"/>
</dbReference>
<evidence type="ECO:0000313" key="5">
    <source>
        <dbReference type="Proteomes" id="UP000184085"/>
    </source>
</evidence>
<evidence type="ECO:0000313" key="4">
    <source>
        <dbReference type="EMBL" id="SCM67735.1"/>
    </source>
</evidence>
<feature type="binding site" evidence="3">
    <location>
        <position position="141"/>
    </location>
    <ligand>
        <name>a divalent metal cation</name>
        <dbReference type="ChEBI" id="CHEBI:60240"/>
    </ligand>
</feature>
<feature type="binding site" evidence="3">
    <location>
        <position position="50"/>
    </location>
    <ligand>
        <name>a divalent metal cation</name>
        <dbReference type="ChEBI" id="CHEBI:60240"/>
    </ligand>
</feature>
<comment type="similarity">
    <text evidence="1">Belongs to the DinB family.</text>
</comment>
<sequence length="171" mass="19549">MLTKEYCITMARYNAWQNRGLRKILQEMPRAELTKDRGAFFGSIFATVNHLLWADTMWMSRFEGKPSPGGTTEESKAFQPTAAAWSGERFRMDGHILIWAEKVRALDLVSDLSWHSGLLGREVSKNMGDCVMHFFNHQTHHRGQVHAMLTQIGITPEPTDLFLMPESGPWL</sequence>
<keyword evidence="2 3" id="KW-0479">Metal-binding</keyword>
<organism evidence="4 5">
    <name type="scientific">Donghicola eburneus</name>
    <dbReference type="NCBI Taxonomy" id="393278"/>
    <lineage>
        <taxon>Bacteria</taxon>
        <taxon>Pseudomonadati</taxon>
        <taxon>Pseudomonadota</taxon>
        <taxon>Alphaproteobacteria</taxon>
        <taxon>Rhodobacterales</taxon>
        <taxon>Roseobacteraceae</taxon>
        <taxon>Donghicola</taxon>
    </lineage>
</organism>
<name>A0A1M4N184_9RHOB</name>
<proteinExistence type="inferred from homology"/>
<reference evidence="5" key="1">
    <citation type="submission" date="2016-09" db="EMBL/GenBank/DDBJ databases">
        <authorList>
            <person name="Wibberg D."/>
        </authorList>
    </citation>
    <scope>NUCLEOTIDE SEQUENCE [LARGE SCALE GENOMIC DNA]</scope>
</reference>
<keyword evidence="5" id="KW-1185">Reference proteome</keyword>
<dbReference type="Pfam" id="PF05163">
    <property type="entry name" value="DinB"/>
    <property type="match status" value="1"/>
</dbReference>
<evidence type="ECO:0000256" key="3">
    <source>
        <dbReference type="PIRSR" id="PIRSR607837-1"/>
    </source>
</evidence>
<dbReference type="PANTHER" id="PTHR37302:SF1">
    <property type="entry name" value="PROTEIN DINB"/>
    <property type="match status" value="1"/>
</dbReference>
<protein>
    <submittedName>
        <fullName evidence="4">DinB family protein</fullName>
    </submittedName>
</protein>
<dbReference type="Proteomes" id="UP000184085">
    <property type="component" value="Unassembled WGS sequence"/>
</dbReference>
<dbReference type="SUPFAM" id="SSF109854">
    <property type="entry name" value="DinB/YfiT-like putative metalloenzymes"/>
    <property type="match status" value="1"/>
</dbReference>
<dbReference type="Gene3D" id="1.20.120.450">
    <property type="entry name" value="dinb family like domain"/>
    <property type="match status" value="1"/>
</dbReference>
<evidence type="ECO:0000256" key="2">
    <source>
        <dbReference type="ARBA" id="ARBA00022723"/>
    </source>
</evidence>
<dbReference type="EMBL" id="FMJB01000047">
    <property type="protein sequence ID" value="SCM67735.1"/>
    <property type="molecule type" value="Genomic_DNA"/>
</dbReference>
<dbReference type="GO" id="GO:0046872">
    <property type="term" value="F:metal ion binding"/>
    <property type="evidence" value="ECO:0007669"/>
    <property type="project" value="UniProtKB-KW"/>
</dbReference>
<feature type="binding site" evidence="3">
    <location>
        <position position="137"/>
    </location>
    <ligand>
        <name>a divalent metal cation</name>
        <dbReference type="ChEBI" id="CHEBI:60240"/>
    </ligand>
</feature>
<gene>
    <name evidence="4" type="ORF">KARMA_1939</name>
</gene>
<accession>A0A1M4N184</accession>